<protein>
    <recommendedName>
        <fullName evidence="2">HTH CENPB-type domain-containing protein</fullName>
    </recommendedName>
</protein>
<dbReference type="Gene3D" id="1.10.10.60">
    <property type="entry name" value="Homeodomain-like"/>
    <property type="match status" value="1"/>
</dbReference>
<gene>
    <name evidence="3" type="ORF">PR001_g342</name>
</gene>
<evidence type="ECO:0000259" key="2">
    <source>
        <dbReference type="PROSITE" id="PS51253"/>
    </source>
</evidence>
<dbReference type="GO" id="GO:0005634">
    <property type="term" value="C:nucleus"/>
    <property type="evidence" value="ECO:0007669"/>
    <property type="project" value="TreeGrafter"/>
</dbReference>
<proteinExistence type="predicted"/>
<dbReference type="PANTHER" id="PTHR19303:SF57">
    <property type="entry name" value="HTH CENPB-TYPE DOMAIN-CONTAINING PROTEIN"/>
    <property type="match status" value="1"/>
</dbReference>
<dbReference type="InterPro" id="IPR006600">
    <property type="entry name" value="HTH_CenpB_DNA-bd_dom"/>
</dbReference>
<evidence type="ECO:0000313" key="4">
    <source>
        <dbReference type="Proteomes" id="UP000429607"/>
    </source>
</evidence>
<dbReference type="AlphaFoldDB" id="A0A6A3PGA4"/>
<dbReference type="PROSITE" id="PS51253">
    <property type="entry name" value="HTH_CENPB"/>
    <property type="match status" value="1"/>
</dbReference>
<dbReference type="EMBL" id="QXFV01000008">
    <property type="protein sequence ID" value="KAE9052592.1"/>
    <property type="molecule type" value="Genomic_DNA"/>
</dbReference>
<evidence type="ECO:0000256" key="1">
    <source>
        <dbReference type="ARBA" id="ARBA00023125"/>
    </source>
</evidence>
<feature type="domain" description="HTH CENPB-type" evidence="2">
    <location>
        <begin position="1"/>
        <end position="52"/>
    </location>
</feature>
<comment type="caution">
    <text evidence="3">The sequence shown here is derived from an EMBL/GenBank/DDBJ whole genome shotgun (WGS) entry which is preliminary data.</text>
</comment>
<dbReference type="GO" id="GO:0003677">
    <property type="term" value="F:DNA binding"/>
    <property type="evidence" value="ECO:0007669"/>
    <property type="project" value="UniProtKB-KW"/>
</dbReference>
<evidence type="ECO:0000313" key="3">
    <source>
        <dbReference type="EMBL" id="KAE9052592.1"/>
    </source>
</evidence>
<reference evidence="3 4" key="1">
    <citation type="submission" date="2018-09" db="EMBL/GenBank/DDBJ databases">
        <title>Genomic investigation of the strawberry pathogen Phytophthora fragariae indicates pathogenicity is determined by transcriptional variation in three key races.</title>
        <authorList>
            <person name="Adams T.M."/>
            <person name="Armitage A.D."/>
            <person name="Sobczyk M.K."/>
            <person name="Bates H.J."/>
            <person name="Dunwell J.M."/>
            <person name="Nellist C.F."/>
            <person name="Harrison R.J."/>
        </authorList>
    </citation>
    <scope>NUCLEOTIDE SEQUENCE [LARGE SCALE GENOMIC DNA]</scope>
    <source>
        <strain evidence="3 4">SCRP249</strain>
    </source>
</reference>
<dbReference type="PANTHER" id="PTHR19303">
    <property type="entry name" value="TRANSPOSON"/>
    <property type="match status" value="1"/>
</dbReference>
<accession>A0A6A3PGA4</accession>
<organism evidence="3 4">
    <name type="scientific">Phytophthora rubi</name>
    <dbReference type="NCBI Taxonomy" id="129364"/>
    <lineage>
        <taxon>Eukaryota</taxon>
        <taxon>Sar</taxon>
        <taxon>Stramenopiles</taxon>
        <taxon>Oomycota</taxon>
        <taxon>Peronosporomycetes</taxon>
        <taxon>Peronosporales</taxon>
        <taxon>Peronosporaceae</taxon>
        <taxon>Phytophthora</taxon>
    </lineage>
</organism>
<dbReference type="Proteomes" id="UP000429607">
    <property type="component" value="Unassembled WGS sequence"/>
</dbReference>
<dbReference type="Pfam" id="PF03221">
    <property type="entry name" value="HTH_Tnp_Tc5"/>
    <property type="match status" value="1"/>
</dbReference>
<keyword evidence="1" id="KW-0238">DNA-binding</keyword>
<name>A0A6A3PGA4_9STRA</name>
<dbReference type="InterPro" id="IPR050863">
    <property type="entry name" value="CenT-Element_Derived"/>
</dbReference>
<sequence length="275" mass="31389">MLRKDWVPISTKMLQTKAVAVAEEQGVTEGLFTALPSWVKSFMRRHRLSIRARTRHGQTTPAEATVTYEAFAREVNYLVAKHGVADVFNCDQTGILFEYLPRTTVTKRGEKTVWVKSAGNDKERLTAMLLGDRAGNKYEPFIVLWTKTSKVPATAKENSRLRHGFGKRLWKEVRQLQASHNLQIYGNESAWWTGGLSVAFLDFHFGHRHWTEDPILLLWNDCSGHWVPEVVAKAKSLGILLKRIPPSFTYVCQPADLNWNRLLKCSIGFHQEICP</sequence>